<evidence type="ECO:0000313" key="3">
    <source>
        <dbReference type="Proteomes" id="UP000652761"/>
    </source>
</evidence>
<feature type="region of interest" description="Disordered" evidence="1">
    <location>
        <begin position="271"/>
        <end position="290"/>
    </location>
</feature>
<name>A0A843VUE1_COLES</name>
<protein>
    <submittedName>
        <fullName evidence="2">Uncharacterized protein</fullName>
    </submittedName>
</protein>
<feature type="compositionally biased region" description="Acidic residues" evidence="1">
    <location>
        <begin position="9"/>
        <end position="24"/>
    </location>
</feature>
<feature type="region of interest" description="Disordered" evidence="1">
    <location>
        <begin position="1272"/>
        <end position="1295"/>
    </location>
</feature>
<evidence type="ECO:0000256" key="1">
    <source>
        <dbReference type="SAM" id="MobiDB-lite"/>
    </source>
</evidence>
<feature type="region of interest" description="Disordered" evidence="1">
    <location>
        <begin position="591"/>
        <end position="679"/>
    </location>
</feature>
<gene>
    <name evidence="2" type="ORF">Taro_029281</name>
</gene>
<feature type="region of interest" description="Disordered" evidence="1">
    <location>
        <begin position="1"/>
        <end position="40"/>
    </location>
</feature>
<feature type="region of interest" description="Disordered" evidence="1">
    <location>
        <begin position="381"/>
        <end position="407"/>
    </location>
</feature>
<dbReference type="Proteomes" id="UP000652761">
    <property type="component" value="Unassembled WGS sequence"/>
</dbReference>
<organism evidence="2 3">
    <name type="scientific">Colocasia esculenta</name>
    <name type="common">Wild taro</name>
    <name type="synonym">Arum esculentum</name>
    <dbReference type="NCBI Taxonomy" id="4460"/>
    <lineage>
        <taxon>Eukaryota</taxon>
        <taxon>Viridiplantae</taxon>
        <taxon>Streptophyta</taxon>
        <taxon>Embryophyta</taxon>
        <taxon>Tracheophyta</taxon>
        <taxon>Spermatophyta</taxon>
        <taxon>Magnoliopsida</taxon>
        <taxon>Liliopsida</taxon>
        <taxon>Araceae</taxon>
        <taxon>Aroideae</taxon>
        <taxon>Colocasieae</taxon>
        <taxon>Colocasia</taxon>
    </lineage>
</organism>
<sequence length="1351" mass="148830">MAAAWENSSDSDSESSSCSDEEEANLAFMANTEEKKPSSPNSIAASVIAGSLGGYGAEFLTPEQQERFTFVKTKVCGNKTVDIADLEKNDMHSVAAALSKMQWLGITTFSEVSYPDLVKAFFVCLRAEADGSLVSSVKGTLIKIDYDLLHRLFRVKTSGHSVVHTVDAQVKGLVPRSATFSTCTKADSNVMFWTIQNKEINMAEVMIERTKFARDQIWDTKKGEAIIEDVPEAQEDVPAASTEPAGAASVANDEPSELVASSELAAAVQAESQPSVAPAEETVEGEATPLPSSSVASILREVLDSIHTTPVITEAHGVSVEEVVASGHIEEEEQSAALGVAVFVDAPIQGEQVRIMEDAPIQGEQETEDFSASQEVHTADAPIHEEQTTAHQDTADRRGKKIAHRRRRTSQKLKLKPILKRLDAQNDLLSSVQSNVSSIIVRQESISNDVSQVKNSLKWFNKEVSSMKATLSEILKAVSSPSSGTQNVSEAILRPSGPVIAEEGSVPVQVQTQQQAGEPGPSDESAGPSLSVEASVQPTVEERPSGQNLEEEPLVAVSMADGVPSEDQGPAVQAKGLSSLEFSAAVGEAQAVVSEPSTLPTPAPPSPPTSSTAPPAPPVLKRPRSRQISSSTPFTSSTTPLPSSTVEVLPRSSLDGASSSGPSSSRPSDPSTITPDSLIHPPAPPSFITLIPEGAHLTQPEIHGIKDEFEEAILKSVLATGTHSHRTGISSPLSKRRRLTSTLPVSSDPFYPPLWFSLAIANKHKPLYEEYLQKVVFAHIFGLPFQNLSNHLSTIFPYTSLSKAQQSKIFSVTEAKIEEQWAQINSALYSQFKRVQAARYAPREAPLPLYEWFQIHHKNLFGPFIQKEIKFIRQYQMFCNYCYVNSLDEPQLGQFCAAISALQSTHCEPLQVDFAILKFPDIVFLPSLHSLIMDSPFGTLVFERAARVMARLTSDEWLKHYPLSAQQLSDLNASQAQANLPPLTPGDFLDANSRHLIRNTFAVWLERFKIFHDLKKELQSHQIFYPIKMDKFLLFAIFGSFSTFKIALVGKQAHESRVKERVNGVRKLSSGEPIFCRSHRLASTRLSPIRLPREQDEASNLVIGTLPILGRAARVLVDSGASLCFAFEEFYESMVHHTPERKSWGTTFMKKFRRDIPLVEMWKFFVVVVLVLRWCHPIRARDVVMVLGSRRRWSFLREGPNGSALLMEVGTLVVWAVRDGSIDGRRLLVGGNPPGRRPKLASTSMDVCMRNNPQKTTELFSFGRPEEEKLKFHHHPQRESTQSTGGSTWSTGDPFIANESPVASASVREIRWRSGNEPSTALFWRSRWDKLLPLWSYYGQVDGRRSCRLYR</sequence>
<feature type="compositionally biased region" description="Basic and acidic residues" evidence="1">
    <location>
        <begin position="382"/>
        <end position="397"/>
    </location>
</feature>
<feature type="compositionally biased region" description="Low complexity" evidence="1">
    <location>
        <begin position="1280"/>
        <end position="1292"/>
    </location>
</feature>
<feature type="compositionally biased region" description="Low complexity" evidence="1">
    <location>
        <begin position="629"/>
        <end position="671"/>
    </location>
</feature>
<accession>A0A843VUE1</accession>
<feature type="compositionally biased region" description="Pro residues" evidence="1">
    <location>
        <begin position="599"/>
        <end position="620"/>
    </location>
</feature>
<comment type="caution">
    <text evidence="2">The sequence shown here is derived from an EMBL/GenBank/DDBJ whole genome shotgun (WGS) entry which is preliminary data.</text>
</comment>
<feature type="region of interest" description="Disordered" evidence="1">
    <location>
        <begin position="508"/>
        <end position="552"/>
    </location>
</feature>
<proteinExistence type="predicted"/>
<keyword evidence="3" id="KW-1185">Reference proteome</keyword>
<reference evidence="2" key="1">
    <citation type="submission" date="2017-07" db="EMBL/GenBank/DDBJ databases">
        <title>Taro Niue Genome Assembly and Annotation.</title>
        <authorList>
            <person name="Atibalentja N."/>
            <person name="Keating K."/>
            <person name="Fields C.J."/>
        </authorList>
    </citation>
    <scope>NUCLEOTIDE SEQUENCE</scope>
    <source>
        <strain evidence="2">Niue_2</strain>
        <tissue evidence="2">Leaf</tissue>
    </source>
</reference>
<dbReference type="EMBL" id="NMUH01001934">
    <property type="protein sequence ID" value="MQL96594.1"/>
    <property type="molecule type" value="Genomic_DNA"/>
</dbReference>
<feature type="compositionally biased region" description="Basic residues" evidence="1">
    <location>
        <begin position="398"/>
        <end position="407"/>
    </location>
</feature>
<evidence type="ECO:0000313" key="2">
    <source>
        <dbReference type="EMBL" id="MQL96594.1"/>
    </source>
</evidence>